<keyword evidence="2 5" id="KW-0812">Transmembrane</keyword>
<evidence type="ECO:0000313" key="7">
    <source>
        <dbReference type="Proteomes" id="UP001519654"/>
    </source>
</evidence>
<organism evidence="6 7">
    <name type="scientific">Paractinoplanes bogorensis</name>
    <dbReference type="NCBI Taxonomy" id="1610840"/>
    <lineage>
        <taxon>Bacteria</taxon>
        <taxon>Bacillati</taxon>
        <taxon>Actinomycetota</taxon>
        <taxon>Actinomycetes</taxon>
        <taxon>Micromonosporales</taxon>
        <taxon>Micromonosporaceae</taxon>
        <taxon>Paractinoplanes</taxon>
    </lineage>
</organism>
<evidence type="ECO:0000256" key="3">
    <source>
        <dbReference type="ARBA" id="ARBA00022989"/>
    </source>
</evidence>
<reference evidence="6 7" key="1">
    <citation type="submission" date="2021-06" db="EMBL/GenBank/DDBJ databases">
        <title>Actinoplanes lichenicola sp. nov., and Actinoplanes ovalisporus sp. nov., isolated from lichen in Thailand.</title>
        <authorList>
            <person name="Saeng-In P."/>
            <person name="Kanchanasin P."/>
            <person name="Yuki M."/>
            <person name="Kudo T."/>
            <person name="Ohkuma M."/>
            <person name="Phongsopitanun W."/>
            <person name="Tanasupawat S."/>
        </authorList>
    </citation>
    <scope>NUCLEOTIDE SEQUENCE [LARGE SCALE GENOMIC DNA]</scope>
    <source>
        <strain evidence="6 7">NBRC 110975</strain>
    </source>
</reference>
<gene>
    <name evidence="6" type="ORF">KOI35_44445</name>
</gene>
<feature type="transmembrane region" description="Helical" evidence="5">
    <location>
        <begin position="358"/>
        <end position="379"/>
    </location>
</feature>
<evidence type="ECO:0000256" key="2">
    <source>
        <dbReference type="ARBA" id="ARBA00022692"/>
    </source>
</evidence>
<feature type="transmembrane region" description="Helical" evidence="5">
    <location>
        <begin position="77"/>
        <end position="93"/>
    </location>
</feature>
<evidence type="ECO:0000313" key="6">
    <source>
        <dbReference type="EMBL" id="MBU2670573.1"/>
    </source>
</evidence>
<dbReference type="InterPro" id="IPR036259">
    <property type="entry name" value="MFS_trans_sf"/>
</dbReference>
<name>A0ABS5Z4J7_9ACTN</name>
<feature type="transmembrane region" description="Helical" evidence="5">
    <location>
        <begin position="331"/>
        <end position="352"/>
    </location>
</feature>
<feature type="transmembrane region" description="Helical" evidence="5">
    <location>
        <begin position="298"/>
        <end position="319"/>
    </location>
</feature>
<dbReference type="Proteomes" id="UP001519654">
    <property type="component" value="Unassembled WGS sequence"/>
</dbReference>
<dbReference type="PANTHER" id="PTHR23514:SF13">
    <property type="entry name" value="INNER MEMBRANE PROTEIN YBJJ"/>
    <property type="match status" value="1"/>
</dbReference>
<dbReference type="Gene3D" id="1.20.1250.20">
    <property type="entry name" value="MFS general substrate transporter like domains"/>
    <property type="match status" value="2"/>
</dbReference>
<dbReference type="SUPFAM" id="SSF103473">
    <property type="entry name" value="MFS general substrate transporter"/>
    <property type="match status" value="1"/>
</dbReference>
<proteinExistence type="predicted"/>
<comment type="subcellular location">
    <subcellularLocation>
        <location evidence="1">Membrane</location>
        <topology evidence="1">Multi-pass membrane protein</topology>
    </subcellularLocation>
</comment>
<dbReference type="InterPro" id="IPR011701">
    <property type="entry name" value="MFS"/>
</dbReference>
<dbReference type="Pfam" id="PF07690">
    <property type="entry name" value="MFS_1"/>
    <property type="match status" value="1"/>
</dbReference>
<feature type="transmembrane region" description="Helical" evidence="5">
    <location>
        <begin position="141"/>
        <end position="158"/>
    </location>
</feature>
<keyword evidence="7" id="KW-1185">Reference proteome</keyword>
<feature type="transmembrane region" description="Helical" evidence="5">
    <location>
        <begin position="273"/>
        <end position="292"/>
    </location>
</feature>
<dbReference type="EMBL" id="JAHKKG010000021">
    <property type="protein sequence ID" value="MBU2670573.1"/>
    <property type="molecule type" value="Genomic_DNA"/>
</dbReference>
<feature type="transmembrane region" description="Helical" evidence="5">
    <location>
        <begin position="164"/>
        <end position="187"/>
    </location>
</feature>
<comment type="caution">
    <text evidence="6">The sequence shown here is derived from an EMBL/GenBank/DDBJ whole genome shotgun (WGS) entry which is preliminary data.</text>
</comment>
<evidence type="ECO:0000256" key="4">
    <source>
        <dbReference type="ARBA" id="ARBA00023136"/>
    </source>
</evidence>
<dbReference type="InterPro" id="IPR051788">
    <property type="entry name" value="MFS_Transporter"/>
</dbReference>
<sequence>MTSTEVFDARRARVATSAIFAAHGAVTGTFAARVPWIADHVGVGPGGLGIALLMPGVGALLAMPLSGRLVHRFDLRSLVRVLMLAWVFALMLPSLPTSLWLLCVTLIVYGATAGLADVAMNAHAVLVEERYGRSVMSGFHGWWSLGGLGGSAIAVFAAREGLGAPAHFGIAVAVLVVVVLVASQGIVPHRPAPSLEEPPAFALPSKAVLPIGLVALCAVFAEGASLDWSAVYVRDLLGSPAATAAATVSIFSVCMAVARFGGDWVVQKIGPVATVRLSGAIATIGVLMVVLIDQVALVIAGFGLLGIGIAVVVPLVFAAAGRSGEHPGKSIAGVAGIAYGSGLIAPGIIGGIAHATSLTVSFGIIVGLMVVMTAGASVLRR</sequence>
<feature type="transmembrane region" description="Helical" evidence="5">
    <location>
        <begin position="47"/>
        <end position="65"/>
    </location>
</feature>
<evidence type="ECO:0000256" key="5">
    <source>
        <dbReference type="SAM" id="Phobius"/>
    </source>
</evidence>
<dbReference type="CDD" id="cd17393">
    <property type="entry name" value="MFS_MosC_like"/>
    <property type="match status" value="1"/>
</dbReference>
<accession>A0ABS5Z4J7</accession>
<feature type="transmembrane region" description="Helical" evidence="5">
    <location>
        <begin position="199"/>
        <end position="221"/>
    </location>
</feature>
<dbReference type="RefSeq" id="WP_215795806.1">
    <property type="nucleotide sequence ID" value="NZ_JAHKKG010000021.1"/>
</dbReference>
<feature type="transmembrane region" description="Helical" evidence="5">
    <location>
        <begin position="241"/>
        <end position="261"/>
    </location>
</feature>
<protein>
    <submittedName>
        <fullName evidence="6">MFS transporter</fullName>
    </submittedName>
</protein>
<dbReference type="PANTHER" id="PTHR23514">
    <property type="entry name" value="BYPASS OF STOP CODON PROTEIN 6"/>
    <property type="match status" value="1"/>
</dbReference>
<keyword evidence="4 5" id="KW-0472">Membrane</keyword>
<evidence type="ECO:0000256" key="1">
    <source>
        <dbReference type="ARBA" id="ARBA00004141"/>
    </source>
</evidence>
<feature type="transmembrane region" description="Helical" evidence="5">
    <location>
        <begin position="99"/>
        <end position="120"/>
    </location>
</feature>
<keyword evidence="3 5" id="KW-1133">Transmembrane helix</keyword>